<evidence type="ECO:0000256" key="1">
    <source>
        <dbReference type="SAM" id="MobiDB-lite"/>
    </source>
</evidence>
<organism evidence="2 3">
    <name type="scientific">Brassica napus</name>
    <name type="common">Rape</name>
    <dbReference type="NCBI Taxonomy" id="3708"/>
    <lineage>
        <taxon>Eukaryota</taxon>
        <taxon>Viridiplantae</taxon>
        <taxon>Streptophyta</taxon>
        <taxon>Embryophyta</taxon>
        <taxon>Tracheophyta</taxon>
        <taxon>Spermatophyta</taxon>
        <taxon>Magnoliopsida</taxon>
        <taxon>eudicotyledons</taxon>
        <taxon>Gunneridae</taxon>
        <taxon>Pentapetalae</taxon>
        <taxon>rosids</taxon>
        <taxon>malvids</taxon>
        <taxon>Brassicales</taxon>
        <taxon>Brassicaceae</taxon>
        <taxon>Brassiceae</taxon>
        <taxon>Brassica</taxon>
    </lineage>
</organism>
<proteinExistence type="predicted"/>
<dbReference type="Gramene" id="CDY13146">
    <property type="protein sequence ID" value="CDY13146"/>
    <property type="gene ID" value="GSBRNA2T00071006001"/>
</dbReference>
<feature type="region of interest" description="Disordered" evidence="1">
    <location>
        <begin position="20"/>
        <end position="45"/>
    </location>
</feature>
<keyword evidence="3" id="KW-1185">Reference proteome</keyword>
<gene>
    <name evidence="2" type="primary">BnaC04g26890D</name>
    <name evidence="2" type="ORF">GSBRNA2T00071006001</name>
</gene>
<dbReference type="PaxDb" id="3708-A0A078FJ00"/>
<name>A0A078FJ00_BRANA</name>
<dbReference type="AlphaFoldDB" id="A0A078FJ00"/>
<evidence type="ECO:0000313" key="2">
    <source>
        <dbReference type="EMBL" id="CDY13146.1"/>
    </source>
</evidence>
<protein>
    <submittedName>
        <fullName evidence="2">BnaC04g26890D protein</fullName>
    </submittedName>
</protein>
<feature type="compositionally biased region" description="Basic and acidic residues" evidence="1">
    <location>
        <begin position="89"/>
        <end position="98"/>
    </location>
</feature>
<accession>A0A078FJ00</accession>
<dbReference type="EMBL" id="LK032032">
    <property type="protein sequence ID" value="CDY13146.1"/>
    <property type="molecule type" value="Genomic_DNA"/>
</dbReference>
<sequence length="98" mass="11335">MEEVPSPVIVFENNLVSTENSLVSPRSPEHGSPLFNQIDHNEQDDGDRFMSDAMANLTMSRGRRLIKPLQNFQDMEWRTTRGRGKQGRRGREYYHPSS</sequence>
<dbReference type="Proteomes" id="UP000028999">
    <property type="component" value="Unassembled WGS sequence"/>
</dbReference>
<feature type="region of interest" description="Disordered" evidence="1">
    <location>
        <begin position="76"/>
        <end position="98"/>
    </location>
</feature>
<evidence type="ECO:0000313" key="3">
    <source>
        <dbReference type="Proteomes" id="UP000028999"/>
    </source>
</evidence>
<reference evidence="2 3" key="1">
    <citation type="journal article" date="2014" name="Science">
        <title>Plant genetics. Early allopolyploid evolution in the post-Neolithic Brassica napus oilseed genome.</title>
        <authorList>
            <person name="Chalhoub B."/>
            <person name="Denoeud F."/>
            <person name="Liu S."/>
            <person name="Parkin I.A."/>
            <person name="Tang H."/>
            <person name="Wang X."/>
            <person name="Chiquet J."/>
            <person name="Belcram H."/>
            <person name="Tong C."/>
            <person name="Samans B."/>
            <person name="Correa M."/>
            <person name="Da Silva C."/>
            <person name="Just J."/>
            <person name="Falentin C."/>
            <person name="Koh C.S."/>
            <person name="Le Clainche I."/>
            <person name="Bernard M."/>
            <person name="Bento P."/>
            <person name="Noel B."/>
            <person name="Labadie K."/>
            <person name="Alberti A."/>
            <person name="Charles M."/>
            <person name="Arnaud D."/>
            <person name="Guo H."/>
            <person name="Daviaud C."/>
            <person name="Alamery S."/>
            <person name="Jabbari K."/>
            <person name="Zhao M."/>
            <person name="Edger P.P."/>
            <person name="Chelaifa H."/>
            <person name="Tack D."/>
            <person name="Lassalle G."/>
            <person name="Mestiri I."/>
            <person name="Schnel N."/>
            <person name="Le Paslier M.C."/>
            <person name="Fan G."/>
            <person name="Renault V."/>
            <person name="Bayer P.E."/>
            <person name="Golicz A.A."/>
            <person name="Manoli S."/>
            <person name="Lee T.H."/>
            <person name="Thi V.H."/>
            <person name="Chalabi S."/>
            <person name="Hu Q."/>
            <person name="Fan C."/>
            <person name="Tollenaere R."/>
            <person name="Lu Y."/>
            <person name="Battail C."/>
            <person name="Shen J."/>
            <person name="Sidebottom C.H."/>
            <person name="Wang X."/>
            <person name="Canaguier A."/>
            <person name="Chauveau A."/>
            <person name="Berard A."/>
            <person name="Deniot G."/>
            <person name="Guan M."/>
            <person name="Liu Z."/>
            <person name="Sun F."/>
            <person name="Lim Y.P."/>
            <person name="Lyons E."/>
            <person name="Town C.D."/>
            <person name="Bancroft I."/>
            <person name="Wang X."/>
            <person name="Meng J."/>
            <person name="Ma J."/>
            <person name="Pires J.C."/>
            <person name="King G.J."/>
            <person name="Brunel D."/>
            <person name="Delourme R."/>
            <person name="Renard M."/>
            <person name="Aury J.M."/>
            <person name="Adams K.L."/>
            <person name="Batley J."/>
            <person name="Snowdon R.J."/>
            <person name="Tost J."/>
            <person name="Edwards D."/>
            <person name="Zhou Y."/>
            <person name="Hua W."/>
            <person name="Sharpe A.G."/>
            <person name="Paterson A.H."/>
            <person name="Guan C."/>
            <person name="Wincker P."/>
        </authorList>
    </citation>
    <scope>NUCLEOTIDE SEQUENCE [LARGE SCALE GENOMIC DNA]</scope>
    <source>
        <strain evidence="3">cv. Darmor-bzh</strain>
    </source>
</reference>